<dbReference type="Proteomes" id="UP001530400">
    <property type="component" value="Unassembled WGS sequence"/>
</dbReference>
<proteinExistence type="predicted"/>
<comment type="caution">
    <text evidence="3">The sequence shown here is derived from an EMBL/GenBank/DDBJ whole genome shotgun (WGS) entry which is preliminary data.</text>
</comment>
<feature type="compositionally biased region" description="Polar residues" evidence="1">
    <location>
        <begin position="142"/>
        <end position="157"/>
    </location>
</feature>
<evidence type="ECO:0000256" key="1">
    <source>
        <dbReference type="SAM" id="MobiDB-lite"/>
    </source>
</evidence>
<evidence type="ECO:0000313" key="4">
    <source>
        <dbReference type="Proteomes" id="UP001530400"/>
    </source>
</evidence>
<feature type="chain" id="PRO_5044808423" evidence="2">
    <location>
        <begin position="23"/>
        <end position="188"/>
    </location>
</feature>
<evidence type="ECO:0000313" key="3">
    <source>
        <dbReference type="EMBL" id="KAL3784903.1"/>
    </source>
</evidence>
<gene>
    <name evidence="3" type="ORF">ACHAWO_012730</name>
</gene>
<accession>A0ABD3PA52</accession>
<dbReference type="AlphaFoldDB" id="A0ABD3PA52"/>
<sequence>MTHISKQALVLVITLAASTAFAQTKHVKKQNHKKIRRIRKQNHNSIPKNEEWGNTATFIEQDNVLPKGTTDFLKTDFFYDNGSYDYHPYDIYGDDDYWDDDWGGDQGFSLDYGDYDYGSSYDQGFSQDYGDYDYGSLSYPMQNQSPGKLSSHRTSSGVKHGHHGQLPVLKHEMMFKEEKDQKVILKTE</sequence>
<feature type="signal peptide" evidence="2">
    <location>
        <begin position="1"/>
        <end position="22"/>
    </location>
</feature>
<dbReference type="EMBL" id="JALLPJ020000711">
    <property type="protein sequence ID" value="KAL3784903.1"/>
    <property type="molecule type" value="Genomic_DNA"/>
</dbReference>
<evidence type="ECO:0000256" key="2">
    <source>
        <dbReference type="SAM" id="SignalP"/>
    </source>
</evidence>
<keyword evidence="4" id="KW-1185">Reference proteome</keyword>
<feature type="region of interest" description="Disordered" evidence="1">
    <location>
        <begin position="142"/>
        <end position="162"/>
    </location>
</feature>
<reference evidence="3 4" key="1">
    <citation type="submission" date="2024-10" db="EMBL/GenBank/DDBJ databases">
        <title>Updated reference genomes for cyclostephanoid diatoms.</title>
        <authorList>
            <person name="Roberts W.R."/>
            <person name="Alverson A.J."/>
        </authorList>
    </citation>
    <scope>NUCLEOTIDE SEQUENCE [LARGE SCALE GENOMIC DNA]</scope>
    <source>
        <strain evidence="3 4">AJA010-31</strain>
    </source>
</reference>
<name>A0ABD3PA52_9STRA</name>
<protein>
    <submittedName>
        <fullName evidence="3">Uncharacterized protein</fullName>
    </submittedName>
</protein>
<keyword evidence="2" id="KW-0732">Signal</keyword>
<organism evidence="3 4">
    <name type="scientific">Cyclotella atomus</name>
    <dbReference type="NCBI Taxonomy" id="382360"/>
    <lineage>
        <taxon>Eukaryota</taxon>
        <taxon>Sar</taxon>
        <taxon>Stramenopiles</taxon>
        <taxon>Ochrophyta</taxon>
        <taxon>Bacillariophyta</taxon>
        <taxon>Coscinodiscophyceae</taxon>
        <taxon>Thalassiosirophycidae</taxon>
        <taxon>Stephanodiscales</taxon>
        <taxon>Stephanodiscaceae</taxon>
        <taxon>Cyclotella</taxon>
    </lineage>
</organism>